<dbReference type="AlphaFoldDB" id="A0AAV0G1B5"/>
<gene>
    <name evidence="4" type="ORF">CEPIT_LOCUS39066</name>
</gene>
<keyword evidence="5" id="KW-1185">Reference proteome</keyword>
<dbReference type="PANTHER" id="PTHR12387">
    <property type="entry name" value="26S PROTEASOME NON-ATPASE REGULATORY SUBUNIT 8"/>
    <property type="match status" value="1"/>
</dbReference>
<evidence type="ECO:0000256" key="1">
    <source>
        <dbReference type="ARBA" id="ARBA00022942"/>
    </source>
</evidence>
<dbReference type="GO" id="GO:0043161">
    <property type="term" value="P:proteasome-mediated ubiquitin-dependent protein catabolic process"/>
    <property type="evidence" value="ECO:0007669"/>
    <property type="project" value="TreeGrafter"/>
</dbReference>
<proteinExistence type="predicted"/>
<evidence type="ECO:0000256" key="2">
    <source>
        <dbReference type="SAM" id="MobiDB-lite"/>
    </source>
</evidence>
<dbReference type="Proteomes" id="UP001152523">
    <property type="component" value="Unassembled WGS sequence"/>
</dbReference>
<keyword evidence="1" id="KW-0647">Proteasome</keyword>
<reference evidence="4" key="1">
    <citation type="submission" date="2022-07" db="EMBL/GenBank/DDBJ databases">
        <authorList>
            <person name="Macas J."/>
            <person name="Novak P."/>
            <person name="Neumann P."/>
        </authorList>
    </citation>
    <scope>NUCLEOTIDE SEQUENCE</scope>
</reference>
<accession>A0AAV0G1B5</accession>
<dbReference type="GO" id="GO:0005634">
    <property type="term" value="C:nucleus"/>
    <property type="evidence" value="ECO:0007669"/>
    <property type="project" value="TreeGrafter"/>
</dbReference>
<dbReference type="InterPro" id="IPR006746">
    <property type="entry name" value="26S_Psome_Rpn12"/>
</dbReference>
<feature type="domain" description="CSN8/PSMD8/EIF3K" evidence="3">
    <location>
        <begin position="76"/>
        <end position="120"/>
    </location>
</feature>
<dbReference type="GO" id="GO:0005829">
    <property type="term" value="C:cytosol"/>
    <property type="evidence" value="ECO:0007669"/>
    <property type="project" value="TreeGrafter"/>
</dbReference>
<organism evidence="4 5">
    <name type="scientific">Cuscuta epithymum</name>
    <dbReference type="NCBI Taxonomy" id="186058"/>
    <lineage>
        <taxon>Eukaryota</taxon>
        <taxon>Viridiplantae</taxon>
        <taxon>Streptophyta</taxon>
        <taxon>Embryophyta</taxon>
        <taxon>Tracheophyta</taxon>
        <taxon>Spermatophyta</taxon>
        <taxon>Magnoliopsida</taxon>
        <taxon>eudicotyledons</taxon>
        <taxon>Gunneridae</taxon>
        <taxon>Pentapetalae</taxon>
        <taxon>asterids</taxon>
        <taxon>lamiids</taxon>
        <taxon>Solanales</taxon>
        <taxon>Convolvulaceae</taxon>
        <taxon>Cuscuteae</taxon>
        <taxon>Cuscuta</taxon>
        <taxon>Cuscuta subgen. Cuscuta</taxon>
    </lineage>
</organism>
<sequence length="122" mass="13959">MMEEIANKCRDMVIWNNEGKLVFEDEALEEKDMGEEEALNRSPRAKEDEEVDEGLMIRPPPEPPPRMMLAARICSLCLNLLRLLVQNRIAEFHTELELLSPNALEDPCIKHAVELEQSMEGA</sequence>
<protein>
    <recommendedName>
        <fullName evidence="3">CSN8/PSMD8/EIF3K domain-containing protein</fullName>
    </recommendedName>
</protein>
<evidence type="ECO:0000259" key="3">
    <source>
        <dbReference type="Pfam" id="PF10075"/>
    </source>
</evidence>
<dbReference type="Gene3D" id="1.25.40.990">
    <property type="match status" value="1"/>
</dbReference>
<evidence type="ECO:0000313" key="4">
    <source>
        <dbReference type="EMBL" id="CAH9141363.1"/>
    </source>
</evidence>
<feature type="region of interest" description="Disordered" evidence="2">
    <location>
        <begin position="31"/>
        <end position="63"/>
    </location>
</feature>
<dbReference type="InterPro" id="IPR033464">
    <property type="entry name" value="CSN8_PSD8_EIF3K"/>
</dbReference>
<dbReference type="Pfam" id="PF10075">
    <property type="entry name" value="CSN8_PSD8_EIF3K"/>
    <property type="match status" value="1"/>
</dbReference>
<dbReference type="PANTHER" id="PTHR12387:SF0">
    <property type="entry name" value="26S PROTEASOME NON-ATPASE REGULATORY SUBUNIT 8"/>
    <property type="match status" value="1"/>
</dbReference>
<evidence type="ECO:0000313" key="5">
    <source>
        <dbReference type="Proteomes" id="UP001152523"/>
    </source>
</evidence>
<dbReference type="EMBL" id="CAMAPF010001029">
    <property type="protein sequence ID" value="CAH9141363.1"/>
    <property type="molecule type" value="Genomic_DNA"/>
</dbReference>
<comment type="caution">
    <text evidence="4">The sequence shown here is derived from an EMBL/GenBank/DDBJ whole genome shotgun (WGS) entry which is preliminary data.</text>
</comment>
<name>A0AAV0G1B5_9ASTE</name>
<dbReference type="GO" id="GO:0008541">
    <property type="term" value="C:proteasome regulatory particle, lid subcomplex"/>
    <property type="evidence" value="ECO:0007669"/>
    <property type="project" value="TreeGrafter"/>
</dbReference>